<reference evidence="5 6" key="1">
    <citation type="journal article" date="2021" name="Sci. Rep.">
        <title>Chromosome anchoring in Senegalese sole (Solea senegalensis) reveals sex-associated markers and genome rearrangements in flatfish.</title>
        <authorList>
            <person name="Guerrero-Cozar I."/>
            <person name="Gomez-Garrido J."/>
            <person name="Berbel C."/>
            <person name="Martinez-Blanch J.F."/>
            <person name="Alioto T."/>
            <person name="Claros M.G."/>
            <person name="Gagnaire P.A."/>
            <person name="Manchado M."/>
        </authorList>
    </citation>
    <scope>NUCLEOTIDE SEQUENCE [LARGE SCALE GENOMIC DNA]</scope>
    <source>
        <strain evidence="5">Sse05_10M</strain>
    </source>
</reference>
<accession>A0AAV6RXE3</accession>
<dbReference type="InterPro" id="IPR023581">
    <property type="entry name" value="PD_growth_factor_CS"/>
</dbReference>
<dbReference type="Proteomes" id="UP000693946">
    <property type="component" value="Linkage Group LG17"/>
</dbReference>
<name>A0AAV6RXE3_SOLSE</name>
<dbReference type="Pfam" id="PF00341">
    <property type="entry name" value="PDGF"/>
    <property type="match status" value="1"/>
</dbReference>
<dbReference type="InterPro" id="IPR050507">
    <property type="entry name" value="PDGF/VEGF_growth_factor"/>
</dbReference>
<dbReference type="GO" id="GO:0016020">
    <property type="term" value="C:membrane"/>
    <property type="evidence" value="ECO:0007669"/>
    <property type="project" value="InterPro"/>
</dbReference>
<sequence length="126" mass="14325">MKVFKKSICQPMEQLMDVEQELGSIYKPSCVSLRRCSGCCLDEAMECHPTLERNITLQVMKICSVQTEELVELTFVEHQACECRIRHRKRSVVTIVISFTLERMSVLIALCFHSTATASPSRNNLG</sequence>
<dbReference type="AlphaFoldDB" id="A0AAV6RXE3"/>
<dbReference type="GO" id="GO:0050930">
    <property type="term" value="P:induction of positive chemotaxis"/>
    <property type="evidence" value="ECO:0007669"/>
    <property type="project" value="TreeGrafter"/>
</dbReference>
<dbReference type="PROSITE" id="PS00249">
    <property type="entry name" value="PDGF_1"/>
    <property type="match status" value="1"/>
</dbReference>
<protein>
    <submittedName>
        <fullName evidence="5">Vascular endothelial growth factor A-like</fullName>
    </submittedName>
</protein>
<dbReference type="GO" id="GO:0001666">
    <property type="term" value="P:response to hypoxia"/>
    <property type="evidence" value="ECO:0007669"/>
    <property type="project" value="TreeGrafter"/>
</dbReference>
<keyword evidence="6" id="KW-1185">Reference proteome</keyword>
<evidence type="ECO:0000256" key="2">
    <source>
        <dbReference type="ARBA" id="ARBA00023157"/>
    </source>
</evidence>
<evidence type="ECO:0000313" key="5">
    <source>
        <dbReference type="EMBL" id="KAG7508456.1"/>
    </source>
</evidence>
<dbReference type="EMBL" id="JAGKHQ010000009">
    <property type="protein sequence ID" value="KAG7508456.1"/>
    <property type="molecule type" value="Genomic_DNA"/>
</dbReference>
<evidence type="ECO:0000256" key="1">
    <source>
        <dbReference type="ARBA" id="ARBA00023030"/>
    </source>
</evidence>
<organism evidence="5 6">
    <name type="scientific">Solea senegalensis</name>
    <name type="common">Senegalese sole</name>
    <dbReference type="NCBI Taxonomy" id="28829"/>
    <lineage>
        <taxon>Eukaryota</taxon>
        <taxon>Metazoa</taxon>
        <taxon>Chordata</taxon>
        <taxon>Craniata</taxon>
        <taxon>Vertebrata</taxon>
        <taxon>Euteleostomi</taxon>
        <taxon>Actinopterygii</taxon>
        <taxon>Neopterygii</taxon>
        <taxon>Teleostei</taxon>
        <taxon>Neoteleostei</taxon>
        <taxon>Acanthomorphata</taxon>
        <taxon>Carangaria</taxon>
        <taxon>Pleuronectiformes</taxon>
        <taxon>Pleuronectoidei</taxon>
        <taxon>Soleidae</taxon>
        <taxon>Solea</taxon>
    </lineage>
</organism>
<dbReference type="PROSITE" id="PS50278">
    <property type="entry name" value="PDGF_2"/>
    <property type="match status" value="1"/>
</dbReference>
<dbReference type="GO" id="GO:0038084">
    <property type="term" value="P:vascular endothelial growth factor signaling pathway"/>
    <property type="evidence" value="ECO:0007669"/>
    <property type="project" value="TreeGrafter"/>
</dbReference>
<dbReference type="GO" id="GO:0060754">
    <property type="term" value="P:positive regulation of mast cell chemotaxis"/>
    <property type="evidence" value="ECO:0007669"/>
    <property type="project" value="TreeGrafter"/>
</dbReference>
<comment type="similarity">
    <text evidence="3">Belongs to the PDGF/VEGF growth factor family.</text>
</comment>
<dbReference type="GO" id="GO:0001938">
    <property type="term" value="P:positive regulation of endothelial cell proliferation"/>
    <property type="evidence" value="ECO:0007669"/>
    <property type="project" value="TreeGrafter"/>
</dbReference>
<dbReference type="PANTHER" id="PTHR12025:SF15">
    <property type="entry name" value="VASCULAR ENDOTHELIAL GROWTH FACTOR C-LIKE ISOFORM X1"/>
    <property type="match status" value="1"/>
</dbReference>
<dbReference type="GO" id="GO:0042056">
    <property type="term" value="F:chemoattractant activity"/>
    <property type="evidence" value="ECO:0007669"/>
    <property type="project" value="TreeGrafter"/>
</dbReference>
<dbReference type="GO" id="GO:0005172">
    <property type="term" value="F:vascular endothelial growth factor receptor binding"/>
    <property type="evidence" value="ECO:0007669"/>
    <property type="project" value="TreeGrafter"/>
</dbReference>
<comment type="caution">
    <text evidence="5">The sequence shown here is derived from an EMBL/GenBank/DDBJ whole genome shotgun (WGS) entry which is preliminary data.</text>
</comment>
<proteinExistence type="inferred from homology"/>
<keyword evidence="2" id="KW-1015">Disulfide bond</keyword>
<dbReference type="SMART" id="SM00141">
    <property type="entry name" value="PDGF"/>
    <property type="match status" value="1"/>
</dbReference>
<dbReference type="GO" id="GO:0045766">
    <property type="term" value="P:positive regulation of angiogenesis"/>
    <property type="evidence" value="ECO:0007669"/>
    <property type="project" value="TreeGrafter"/>
</dbReference>
<keyword evidence="1 3" id="KW-0339">Growth factor</keyword>
<evidence type="ECO:0000259" key="4">
    <source>
        <dbReference type="PROSITE" id="PS50278"/>
    </source>
</evidence>
<gene>
    <name evidence="5" type="ORF">JOB18_013609</name>
</gene>
<dbReference type="GO" id="GO:0002040">
    <property type="term" value="P:sprouting angiogenesis"/>
    <property type="evidence" value="ECO:0007669"/>
    <property type="project" value="TreeGrafter"/>
</dbReference>
<evidence type="ECO:0000313" key="6">
    <source>
        <dbReference type="Proteomes" id="UP000693946"/>
    </source>
</evidence>
<feature type="domain" description="Platelet-derived growth factor (PDGF) family profile" evidence="4">
    <location>
        <begin position="1"/>
        <end position="88"/>
    </location>
</feature>
<evidence type="ECO:0000256" key="3">
    <source>
        <dbReference type="RuleBase" id="RU003818"/>
    </source>
</evidence>
<dbReference type="GO" id="GO:0048010">
    <property type="term" value="P:vascular endothelial growth factor receptor signaling pathway"/>
    <property type="evidence" value="ECO:0007669"/>
    <property type="project" value="TreeGrafter"/>
</dbReference>
<dbReference type="GO" id="GO:0008083">
    <property type="term" value="F:growth factor activity"/>
    <property type="evidence" value="ECO:0007669"/>
    <property type="project" value="UniProtKB-KW"/>
</dbReference>
<dbReference type="PANTHER" id="PTHR12025">
    <property type="entry name" value="VASCULAR ENDOTHELIAL GROWTH FACTOR"/>
    <property type="match status" value="1"/>
</dbReference>
<dbReference type="GO" id="GO:0005615">
    <property type="term" value="C:extracellular space"/>
    <property type="evidence" value="ECO:0007669"/>
    <property type="project" value="TreeGrafter"/>
</dbReference>
<dbReference type="InterPro" id="IPR000072">
    <property type="entry name" value="PDGF/VEGF_dom"/>
</dbReference>